<proteinExistence type="predicted"/>
<evidence type="ECO:0000259" key="2">
    <source>
        <dbReference type="Pfam" id="PF07929"/>
    </source>
</evidence>
<dbReference type="Pfam" id="PF07929">
    <property type="entry name" value="PRiA4_ORF3"/>
    <property type="match status" value="1"/>
</dbReference>
<comment type="caution">
    <text evidence="3">The sequence shown here is derived from an EMBL/GenBank/DDBJ whole genome shotgun (WGS) entry which is preliminary data.</text>
</comment>
<dbReference type="Gene3D" id="3.10.290.30">
    <property type="entry name" value="MM3350-like"/>
    <property type="match status" value="1"/>
</dbReference>
<feature type="domain" description="Plasmid pRiA4b Orf3-like" evidence="2">
    <location>
        <begin position="22"/>
        <end position="130"/>
    </location>
</feature>
<sequence length="144" mass="16746">MIITLSIKLVAGMYAETEWASELEIVDSVSLYDLHDAIQGAVGFDNDHMYSFFISRQEFGSERIHFDGEEFSLDDDIASLFPLPKGKKLFYWFDFGDDWIFQVAKSRKKPREPQPGRHYPFVTTETGSKPVQYKGYDPEDKDEW</sequence>
<feature type="region of interest" description="Disordered" evidence="1">
    <location>
        <begin position="107"/>
        <end position="144"/>
    </location>
</feature>
<evidence type="ECO:0000256" key="1">
    <source>
        <dbReference type="SAM" id="MobiDB-lite"/>
    </source>
</evidence>
<organism evidence="3 4">
    <name type="scientific">Oceanisphaera ostreae</name>
    <dbReference type="NCBI Taxonomy" id="914151"/>
    <lineage>
        <taxon>Bacteria</taxon>
        <taxon>Pseudomonadati</taxon>
        <taxon>Pseudomonadota</taxon>
        <taxon>Gammaproteobacteria</taxon>
        <taxon>Aeromonadales</taxon>
        <taxon>Aeromonadaceae</taxon>
        <taxon>Oceanisphaera</taxon>
    </lineage>
</organism>
<name>A0ABW3KE29_9GAMM</name>
<dbReference type="InterPro" id="IPR024047">
    <property type="entry name" value="MM3350-like_sf"/>
</dbReference>
<accession>A0ABW3KE29</accession>
<dbReference type="EMBL" id="JBHTJS010000011">
    <property type="protein sequence ID" value="MFD1007353.1"/>
    <property type="molecule type" value="Genomic_DNA"/>
</dbReference>
<evidence type="ECO:0000313" key="3">
    <source>
        <dbReference type="EMBL" id="MFD1007353.1"/>
    </source>
</evidence>
<dbReference type="SUPFAM" id="SSF159941">
    <property type="entry name" value="MM3350-like"/>
    <property type="match status" value="1"/>
</dbReference>
<protein>
    <recommendedName>
        <fullName evidence="2">Plasmid pRiA4b Orf3-like domain-containing protein</fullName>
    </recommendedName>
</protein>
<reference evidence="4" key="1">
    <citation type="journal article" date="2019" name="Int. J. Syst. Evol. Microbiol.">
        <title>The Global Catalogue of Microorganisms (GCM) 10K type strain sequencing project: providing services to taxonomists for standard genome sequencing and annotation.</title>
        <authorList>
            <consortium name="The Broad Institute Genomics Platform"/>
            <consortium name="The Broad Institute Genome Sequencing Center for Infectious Disease"/>
            <person name="Wu L."/>
            <person name="Ma J."/>
        </authorList>
    </citation>
    <scope>NUCLEOTIDE SEQUENCE [LARGE SCALE GENOMIC DNA]</scope>
    <source>
        <strain evidence="4">CCUG 60525</strain>
    </source>
</reference>
<evidence type="ECO:0000313" key="4">
    <source>
        <dbReference type="Proteomes" id="UP001597048"/>
    </source>
</evidence>
<dbReference type="RefSeq" id="WP_379557277.1">
    <property type="nucleotide sequence ID" value="NZ_JBHTJS010000011.1"/>
</dbReference>
<gene>
    <name evidence="3" type="ORF">ACFQ1C_04170</name>
</gene>
<dbReference type="Proteomes" id="UP001597048">
    <property type="component" value="Unassembled WGS sequence"/>
</dbReference>
<keyword evidence="4" id="KW-1185">Reference proteome</keyword>
<dbReference type="InterPro" id="IPR012912">
    <property type="entry name" value="Plasmid_pRiA4b_Orf3-like"/>
</dbReference>